<sequence>MIILYTNRQPLKKVAPNSNRWKGSNEVDCAKFQPMESVYKTLLIFC</sequence>
<organism evidence="1">
    <name type="scientific">viral metagenome</name>
    <dbReference type="NCBI Taxonomy" id="1070528"/>
    <lineage>
        <taxon>unclassified sequences</taxon>
        <taxon>metagenomes</taxon>
        <taxon>organismal metagenomes</taxon>
    </lineage>
</organism>
<dbReference type="AlphaFoldDB" id="A0A6C0IKD1"/>
<protein>
    <submittedName>
        <fullName evidence="1">Uncharacterized protein</fullName>
    </submittedName>
</protein>
<accession>A0A6C0IKD1</accession>
<proteinExistence type="predicted"/>
<evidence type="ECO:0000313" key="1">
    <source>
        <dbReference type="EMBL" id="QHT92886.1"/>
    </source>
</evidence>
<reference evidence="1" key="1">
    <citation type="journal article" date="2020" name="Nature">
        <title>Giant virus diversity and host interactions through global metagenomics.</title>
        <authorList>
            <person name="Schulz F."/>
            <person name="Roux S."/>
            <person name="Paez-Espino D."/>
            <person name="Jungbluth S."/>
            <person name="Walsh D.A."/>
            <person name="Denef V.J."/>
            <person name="McMahon K.D."/>
            <person name="Konstantinidis K.T."/>
            <person name="Eloe-Fadrosh E.A."/>
            <person name="Kyrpides N.C."/>
            <person name="Woyke T."/>
        </authorList>
    </citation>
    <scope>NUCLEOTIDE SEQUENCE</scope>
    <source>
        <strain evidence="1">GVMAG-M-3300023184-89</strain>
    </source>
</reference>
<name>A0A6C0IKD1_9ZZZZ</name>
<dbReference type="EMBL" id="MN740195">
    <property type="protein sequence ID" value="QHT92886.1"/>
    <property type="molecule type" value="Genomic_DNA"/>
</dbReference>